<keyword evidence="1" id="KW-0548">Nucleotidyltransferase</keyword>
<dbReference type="GO" id="GO:0003964">
    <property type="term" value="F:RNA-directed DNA polymerase activity"/>
    <property type="evidence" value="ECO:0007669"/>
    <property type="project" value="UniProtKB-KW"/>
</dbReference>
<dbReference type="PANTHER" id="PTHR33332">
    <property type="entry name" value="REVERSE TRANSCRIPTASE DOMAIN-CONTAINING PROTEIN"/>
    <property type="match status" value="1"/>
</dbReference>
<accession>A0A2I0UPC0</accession>
<sequence>MDCLVEEELVGWLHPEGSDQWLHVQMEIMTGGVPQGSLLGPVLLNIFINDIDSGIKCTLSKFVDDTKLSGAADSPEGQDAIQRDLDKLEKWAHVNLLKPNAGSYTWVGGTSGINTDWGMKGFTAALLRRTWGYRWMKSWKQANNMCSQPRRPTVTWVASKEAWRADRGR</sequence>
<name>A0A2I0UPC0_LIMLA</name>
<keyword evidence="1" id="KW-0695">RNA-directed DNA polymerase</keyword>
<protein>
    <submittedName>
        <fullName evidence="1">Rna-directed dna polymerase from mobile element jockey-like</fullName>
    </submittedName>
</protein>
<dbReference type="EMBL" id="KZ505666">
    <property type="protein sequence ID" value="PKU47898.1"/>
    <property type="molecule type" value="Genomic_DNA"/>
</dbReference>
<evidence type="ECO:0000313" key="1">
    <source>
        <dbReference type="EMBL" id="PKU47898.1"/>
    </source>
</evidence>
<gene>
    <name evidence="1" type="ORF">llap_1814</name>
</gene>
<keyword evidence="1" id="KW-0808">Transferase</keyword>
<dbReference type="AlphaFoldDB" id="A0A2I0UPC0"/>
<evidence type="ECO:0000313" key="2">
    <source>
        <dbReference type="Proteomes" id="UP000233556"/>
    </source>
</evidence>
<reference evidence="2" key="1">
    <citation type="submission" date="2017-11" db="EMBL/GenBank/DDBJ databases">
        <authorList>
            <person name="Lima N.C."/>
            <person name="Parody-Merino A.M."/>
            <person name="Battley P.F."/>
            <person name="Fidler A.E."/>
            <person name="Prosdocimi F."/>
        </authorList>
    </citation>
    <scope>NUCLEOTIDE SEQUENCE [LARGE SCALE GENOMIC DNA]</scope>
</reference>
<proteinExistence type="predicted"/>
<dbReference type="Proteomes" id="UP000233556">
    <property type="component" value="Unassembled WGS sequence"/>
</dbReference>
<dbReference type="OrthoDB" id="416454at2759"/>
<organism evidence="1 2">
    <name type="scientific">Limosa lapponica baueri</name>
    <dbReference type="NCBI Taxonomy" id="1758121"/>
    <lineage>
        <taxon>Eukaryota</taxon>
        <taxon>Metazoa</taxon>
        <taxon>Chordata</taxon>
        <taxon>Craniata</taxon>
        <taxon>Vertebrata</taxon>
        <taxon>Euteleostomi</taxon>
        <taxon>Archelosauria</taxon>
        <taxon>Archosauria</taxon>
        <taxon>Dinosauria</taxon>
        <taxon>Saurischia</taxon>
        <taxon>Theropoda</taxon>
        <taxon>Coelurosauria</taxon>
        <taxon>Aves</taxon>
        <taxon>Neognathae</taxon>
        <taxon>Neoaves</taxon>
        <taxon>Charadriiformes</taxon>
        <taxon>Scolopacidae</taxon>
        <taxon>Limosa</taxon>
    </lineage>
</organism>
<keyword evidence="2" id="KW-1185">Reference proteome</keyword>
<reference evidence="2" key="2">
    <citation type="submission" date="2017-12" db="EMBL/GenBank/DDBJ databases">
        <title>Genome sequence of the Bar-tailed Godwit (Limosa lapponica baueri).</title>
        <authorList>
            <person name="Lima N.C.B."/>
            <person name="Parody-Merino A.M."/>
            <person name="Battley P.F."/>
            <person name="Fidler A.E."/>
            <person name="Prosdocimi F."/>
        </authorList>
    </citation>
    <scope>NUCLEOTIDE SEQUENCE [LARGE SCALE GENOMIC DNA]</scope>
</reference>